<feature type="transmembrane region" description="Helical" evidence="1">
    <location>
        <begin position="115"/>
        <end position="136"/>
    </location>
</feature>
<feature type="transmembrane region" description="Helical" evidence="1">
    <location>
        <begin position="156"/>
        <end position="174"/>
    </location>
</feature>
<comment type="caution">
    <text evidence="2">The sequence shown here is derived from an EMBL/GenBank/DDBJ whole genome shotgun (WGS) entry which is preliminary data.</text>
</comment>
<protein>
    <recommendedName>
        <fullName evidence="3">Lipopolysaccharide biosynthesis protein</fullName>
    </recommendedName>
</protein>
<evidence type="ECO:0000256" key="1">
    <source>
        <dbReference type="SAM" id="Phobius"/>
    </source>
</evidence>
<keyword evidence="1" id="KW-1133">Transmembrane helix</keyword>
<reference evidence="2" key="1">
    <citation type="submission" date="2019-09" db="EMBL/GenBank/DDBJ databases">
        <title>Characterisation of the sponge microbiome using genome-centric metagenomics.</title>
        <authorList>
            <person name="Engelberts J.P."/>
            <person name="Robbins S.J."/>
            <person name="De Goeij J.M."/>
            <person name="Aranda M."/>
            <person name="Bell S.C."/>
            <person name="Webster N.S."/>
        </authorList>
    </citation>
    <scope>NUCLEOTIDE SEQUENCE</scope>
    <source>
        <strain evidence="2">SB0675_bin_29</strain>
    </source>
</reference>
<feature type="transmembrane region" description="Helical" evidence="1">
    <location>
        <begin position="43"/>
        <end position="64"/>
    </location>
</feature>
<feature type="transmembrane region" description="Helical" evidence="1">
    <location>
        <begin position="186"/>
        <end position="208"/>
    </location>
</feature>
<name>A0A6B1FUI1_9CHLR</name>
<evidence type="ECO:0008006" key="3">
    <source>
        <dbReference type="Google" id="ProtNLM"/>
    </source>
</evidence>
<feature type="transmembrane region" description="Helical" evidence="1">
    <location>
        <begin position="433"/>
        <end position="455"/>
    </location>
</feature>
<feature type="transmembrane region" description="Helical" evidence="1">
    <location>
        <begin position="409"/>
        <end position="427"/>
    </location>
</feature>
<feature type="transmembrane region" description="Helical" evidence="1">
    <location>
        <begin position="84"/>
        <end position="103"/>
    </location>
</feature>
<dbReference type="AlphaFoldDB" id="A0A6B1FUI1"/>
<sequence>MQSCDEVDTVSGAVLSTVQHHDLLKAARHVVPKKLSQRYIFDFWYPLALSWLMMSIADPVVSAGITRLPQPELELAAFGVAQPIAILMESPIIYMLGTGVALVRNRAMYKLVWRFMLHLSILMTVASALLFFTPAYHVMTRTLLGLTEDVAAAARPAMQLLLLWPAAIGLRRFLQGVLIRHGYTRHITWGTMFRLATLTVTMAVGAWFGGLPGAVLGGLAMVLSVIVEAIVIAWWARPIVRTHIFDKEEAPDQRQPDMTYAGMWRFYLPLAATDVMRVISRPLVVAGIARSAMPAASLAAFPVAFGLGMFFSSPMRASHEVVIALLKDERTYQALRRFIVISGALLSLTMAVLVFTPLDHFYFTVLLGVPADIKPLAALGAHFMVPITFLMAWQNLYRGRLMNRHDTRFIQLGMAVNMVSMLLALTIGVSVGLASGVVVGAASVILAHTVEVVILNTASRPTDTLSDLQPTSAH</sequence>
<feature type="transmembrane region" description="Helical" evidence="1">
    <location>
        <begin position="214"/>
        <end position="236"/>
    </location>
</feature>
<organism evidence="2">
    <name type="scientific">Caldilineaceae bacterium SB0675_bin_29</name>
    <dbReference type="NCBI Taxonomy" id="2605266"/>
    <lineage>
        <taxon>Bacteria</taxon>
        <taxon>Bacillati</taxon>
        <taxon>Chloroflexota</taxon>
        <taxon>Caldilineae</taxon>
        <taxon>Caldilineales</taxon>
        <taxon>Caldilineaceae</taxon>
    </lineage>
</organism>
<keyword evidence="1" id="KW-0472">Membrane</keyword>
<accession>A0A6B1FUI1</accession>
<evidence type="ECO:0000313" key="2">
    <source>
        <dbReference type="EMBL" id="MYH60763.1"/>
    </source>
</evidence>
<keyword evidence="1" id="KW-0812">Transmembrane</keyword>
<feature type="transmembrane region" description="Helical" evidence="1">
    <location>
        <begin position="376"/>
        <end position="397"/>
    </location>
</feature>
<proteinExistence type="predicted"/>
<dbReference type="EMBL" id="VYDA01000111">
    <property type="protein sequence ID" value="MYH60763.1"/>
    <property type="molecule type" value="Genomic_DNA"/>
</dbReference>
<gene>
    <name evidence="2" type="ORF">F4148_03015</name>
</gene>
<feature type="transmembrane region" description="Helical" evidence="1">
    <location>
        <begin position="334"/>
        <end position="356"/>
    </location>
</feature>